<evidence type="ECO:0000313" key="2">
    <source>
        <dbReference type="Proteomes" id="UP000030762"/>
    </source>
</evidence>
<reference evidence="1 2" key="1">
    <citation type="submission" date="2012-04" db="EMBL/GenBank/DDBJ databases">
        <title>The Genome Sequence of Saprolegnia declina VS20.</title>
        <authorList>
            <consortium name="The Broad Institute Genome Sequencing Platform"/>
            <person name="Russ C."/>
            <person name="Nusbaum C."/>
            <person name="Tyler B."/>
            <person name="van West P."/>
            <person name="Dieguez-Uribeondo J."/>
            <person name="de Bruijn I."/>
            <person name="Tripathy S."/>
            <person name="Jiang R."/>
            <person name="Young S.K."/>
            <person name="Zeng Q."/>
            <person name="Gargeya S."/>
            <person name="Fitzgerald M."/>
            <person name="Haas B."/>
            <person name="Abouelleil A."/>
            <person name="Alvarado L."/>
            <person name="Arachchi H.M."/>
            <person name="Berlin A."/>
            <person name="Chapman S.B."/>
            <person name="Goldberg J."/>
            <person name="Griggs A."/>
            <person name="Gujja S."/>
            <person name="Hansen M."/>
            <person name="Howarth C."/>
            <person name="Imamovic A."/>
            <person name="Larimer J."/>
            <person name="McCowen C."/>
            <person name="Montmayeur A."/>
            <person name="Murphy C."/>
            <person name="Neiman D."/>
            <person name="Pearson M."/>
            <person name="Priest M."/>
            <person name="Roberts A."/>
            <person name="Saif S."/>
            <person name="Shea T."/>
            <person name="Sisk P."/>
            <person name="Sykes S."/>
            <person name="Wortman J."/>
            <person name="Nusbaum C."/>
            <person name="Birren B."/>
        </authorList>
    </citation>
    <scope>NUCLEOTIDE SEQUENCE [LARGE SCALE GENOMIC DNA]</scope>
    <source>
        <strain evidence="1 2">VS20</strain>
    </source>
</reference>
<dbReference type="Proteomes" id="UP000030762">
    <property type="component" value="Unassembled WGS sequence"/>
</dbReference>
<dbReference type="VEuPathDB" id="FungiDB:SDRG_02811"/>
<gene>
    <name evidence="1" type="ORF">SDRG_02811</name>
</gene>
<protein>
    <submittedName>
        <fullName evidence="1">Uncharacterized protein</fullName>
    </submittedName>
</protein>
<keyword evidence="2" id="KW-1185">Reference proteome</keyword>
<name>T0QZL5_SAPDV</name>
<dbReference type="RefSeq" id="XP_008606635.1">
    <property type="nucleotide sequence ID" value="XM_008608413.1"/>
</dbReference>
<organism evidence="1 2">
    <name type="scientific">Saprolegnia diclina (strain VS20)</name>
    <dbReference type="NCBI Taxonomy" id="1156394"/>
    <lineage>
        <taxon>Eukaryota</taxon>
        <taxon>Sar</taxon>
        <taxon>Stramenopiles</taxon>
        <taxon>Oomycota</taxon>
        <taxon>Saprolegniomycetes</taxon>
        <taxon>Saprolegniales</taxon>
        <taxon>Saprolegniaceae</taxon>
        <taxon>Saprolegnia</taxon>
    </lineage>
</organism>
<dbReference type="GeneID" id="19943538"/>
<dbReference type="EMBL" id="JH767137">
    <property type="protein sequence ID" value="EQC40161.1"/>
    <property type="molecule type" value="Genomic_DNA"/>
</dbReference>
<evidence type="ECO:0000313" key="1">
    <source>
        <dbReference type="EMBL" id="EQC40161.1"/>
    </source>
</evidence>
<accession>T0QZL5</accession>
<dbReference type="AlphaFoldDB" id="T0QZL5"/>
<sequence>MEMVWDLCRVNFTSPDASDRELGTMTDAASMRCLSCSWAVGHSVLVALWVAYLGVYHDFDILLLRAVPQVRSNEPDEYVRQDAVVWVRGDTVTSCPGIARSNLATRMEAAASTSRSQHKSLLFVADGYAPSEMITPGSLLGALTACHVIASSASGHDTTERVSVALPAWSKGDLAHVQNETIASADERYAMVGGCVRQFLERPLLTWRDAPDSVASTEQVYIHDTHDYVHYVLAAHRCAVVDVKRALRRLTTSLSTAYLTEMLEWTATSSNESLYELLFDATIRKRAVDGALQLSTGDASRTLAVTGKVVAHGESTGACLHYLTTDLEDATHWLPHRAVSFGAVDAVVVQDRCVYDLKTTVATDMPSIDSASLQTVHAAVVANPNVAEYDHVYVFVTPAGRAWQRSMDNRASQLPGLCVWCAPVL</sequence>
<dbReference type="InParanoid" id="T0QZL5"/>
<proteinExistence type="predicted"/>